<feature type="transmembrane region" description="Helical" evidence="1">
    <location>
        <begin position="235"/>
        <end position="256"/>
    </location>
</feature>
<keyword evidence="3" id="KW-1185">Reference proteome</keyword>
<feature type="transmembrane region" description="Helical" evidence="1">
    <location>
        <begin position="317"/>
        <end position="340"/>
    </location>
</feature>
<feature type="transmembrane region" description="Helical" evidence="1">
    <location>
        <begin position="57"/>
        <end position="75"/>
    </location>
</feature>
<dbReference type="AlphaFoldDB" id="A0AAD4N395"/>
<comment type="caution">
    <text evidence="2">The sequence shown here is derived from an EMBL/GenBank/DDBJ whole genome shotgun (WGS) entry which is preliminary data.</text>
</comment>
<dbReference type="Pfam" id="PF10326">
    <property type="entry name" value="7TM_GPCR_Str"/>
    <property type="match status" value="1"/>
</dbReference>
<accession>A0AAD4N395</accession>
<dbReference type="Proteomes" id="UP001201812">
    <property type="component" value="Unassembled WGS sequence"/>
</dbReference>
<proteinExistence type="predicted"/>
<feature type="transmembrane region" description="Helical" evidence="1">
    <location>
        <begin position="131"/>
        <end position="153"/>
    </location>
</feature>
<dbReference type="PANTHER" id="PTHR22943:SF248">
    <property type="entry name" value="SEVEN TM RECEPTOR"/>
    <property type="match status" value="1"/>
</dbReference>
<keyword evidence="1" id="KW-0812">Transmembrane</keyword>
<sequence>MKLATSQEVVAADVESDPRFGVCGVENQSQNFGRGPIKKAFIRSVYNIADVHHVVETIINAFSLLLNIFLLYLIKRYSTFGVKIYKYMLTIDALLDLWLSVFTFFAQPFVLTGDGYSVLTTNGFFAGRSQLLDSVLLTLYCFTLHTNIVWIPVQFVYRYRLLCKNNSNATKANILIGTVTVLYSIIALFVIYSLCEVRQEFQPEAMHVLELNNWPKPKNGLRPLFVGSYITHWRMISWLALWITTCSVSIFIVIWCERKIIKHFKRHGNPTHAKTQRMHKEFHRALLAMAICPLITTTAPVLYFCATIAFQLCPGKFSALMTIAVSSITFFNPLTTILFFRCYRRVVIRIFPCGKRVRFGETAAITQRTSNAVPDNVLSQQSVQNK</sequence>
<dbReference type="InterPro" id="IPR019428">
    <property type="entry name" value="7TM_GPCR_serpentine_rcpt_Str"/>
</dbReference>
<name>A0AAD4N395_9BILA</name>
<evidence type="ECO:0000313" key="2">
    <source>
        <dbReference type="EMBL" id="KAI1711414.1"/>
    </source>
</evidence>
<gene>
    <name evidence="2" type="ORF">DdX_10295</name>
</gene>
<feature type="transmembrane region" description="Helical" evidence="1">
    <location>
        <begin position="286"/>
        <end position="311"/>
    </location>
</feature>
<feature type="transmembrane region" description="Helical" evidence="1">
    <location>
        <begin position="87"/>
        <end position="111"/>
    </location>
</feature>
<keyword evidence="1" id="KW-0472">Membrane</keyword>
<dbReference type="PANTHER" id="PTHR22943">
    <property type="entry name" value="7-TRANSMEMBRANE DOMAIN RECEPTOR C.ELEGANS"/>
    <property type="match status" value="1"/>
</dbReference>
<dbReference type="SUPFAM" id="SSF81321">
    <property type="entry name" value="Family A G protein-coupled receptor-like"/>
    <property type="match status" value="1"/>
</dbReference>
<dbReference type="EMBL" id="JAKKPZ010000022">
    <property type="protein sequence ID" value="KAI1711414.1"/>
    <property type="molecule type" value="Genomic_DNA"/>
</dbReference>
<evidence type="ECO:0000313" key="3">
    <source>
        <dbReference type="Proteomes" id="UP001201812"/>
    </source>
</evidence>
<feature type="transmembrane region" description="Helical" evidence="1">
    <location>
        <begin position="174"/>
        <end position="194"/>
    </location>
</feature>
<organism evidence="2 3">
    <name type="scientific">Ditylenchus destructor</name>
    <dbReference type="NCBI Taxonomy" id="166010"/>
    <lineage>
        <taxon>Eukaryota</taxon>
        <taxon>Metazoa</taxon>
        <taxon>Ecdysozoa</taxon>
        <taxon>Nematoda</taxon>
        <taxon>Chromadorea</taxon>
        <taxon>Rhabditida</taxon>
        <taxon>Tylenchina</taxon>
        <taxon>Tylenchomorpha</taxon>
        <taxon>Sphaerularioidea</taxon>
        <taxon>Anguinidae</taxon>
        <taxon>Anguininae</taxon>
        <taxon>Ditylenchus</taxon>
    </lineage>
</organism>
<reference evidence="2" key="1">
    <citation type="submission" date="2022-01" db="EMBL/GenBank/DDBJ databases">
        <title>Genome Sequence Resource for Two Populations of Ditylenchus destructor, the Migratory Endoparasitic Phytonematode.</title>
        <authorList>
            <person name="Zhang H."/>
            <person name="Lin R."/>
            <person name="Xie B."/>
        </authorList>
    </citation>
    <scope>NUCLEOTIDE SEQUENCE</scope>
    <source>
        <strain evidence="2">BazhouSP</strain>
    </source>
</reference>
<keyword evidence="1" id="KW-1133">Transmembrane helix</keyword>
<protein>
    <submittedName>
        <fullName evidence="2">Serpentine type 7TM GPCR chemoreceptor str domain-containing protein</fullName>
    </submittedName>
</protein>
<evidence type="ECO:0000256" key="1">
    <source>
        <dbReference type="SAM" id="Phobius"/>
    </source>
</evidence>